<name>A0ABT0HEY9_9BACT</name>
<dbReference type="Proteomes" id="UP001202180">
    <property type="component" value="Unassembled WGS sequence"/>
</dbReference>
<reference evidence="1 2" key="1">
    <citation type="submission" date="2022-04" db="EMBL/GenBank/DDBJ databases">
        <title>Spirosoma sp. strain RP8 genome sequencing and assembly.</title>
        <authorList>
            <person name="Jung Y."/>
        </authorList>
    </citation>
    <scope>NUCLEOTIDE SEQUENCE [LARGE SCALE GENOMIC DNA]</scope>
    <source>
        <strain evidence="1 2">RP8</strain>
    </source>
</reference>
<proteinExistence type="predicted"/>
<dbReference type="RefSeq" id="WP_248475511.1">
    <property type="nucleotide sequence ID" value="NZ_JALPRF010000001.1"/>
</dbReference>
<sequence length="108" mass="11118">MAWVTAAGSQTLTAPAVLNLSQTSQLSYSYTCYLANGTPCTGSHRLPIAAQVGGGRLVANSGAVSNGVSDNCSSQISLATASAVFYSQLLCQLSNLIQSREDAQANFV</sequence>
<dbReference type="EMBL" id="JALPRF010000001">
    <property type="protein sequence ID" value="MCK8490729.1"/>
    <property type="molecule type" value="Genomic_DNA"/>
</dbReference>
<gene>
    <name evidence="1" type="ORF">M0L20_02625</name>
</gene>
<evidence type="ECO:0008006" key="3">
    <source>
        <dbReference type="Google" id="ProtNLM"/>
    </source>
</evidence>
<accession>A0ABT0HEY9</accession>
<evidence type="ECO:0000313" key="2">
    <source>
        <dbReference type="Proteomes" id="UP001202180"/>
    </source>
</evidence>
<organism evidence="1 2">
    <name type="scientific">Spirosoma liriopis</name>
    <dbReference type="NCBI Taxonomy" id="2937440"/>
    <lineage>
        <taxon>Bacteria</taxon>
        <taxon>Pseudomonadati</taxon>
        <taxon>Bacteroidota</taxon>
        <taxon>Cytophagia</taxon>
        <taxon>Cytophagales</taxon>
        <taxon>Cytophagaceae</taxon>
        <taxon>Spirosoma</taxon>
    </lineage>
</organism>
<keyword evidence="2" id="KW-1185">Reference proteome</keyword>
<evidence type="ECO:0000313" key="1">
    <source>
        <dbReference type="EMBL" id="MCK8490729.1"/>
    </source>
</evidence>
<comment type="caution">
    <text evidence="1">The sequence shown here is derived from an EMBL/GenBank/DDBJ whole genome shotgun (WGS) entry which is preliminary data.</text>
</comment>
<protein>
    <recommendedName>
        <fullName evidence="3">Ig-like domain-containing protein</fullName>
    </recommendedName>
</protein>